<organism evidence="1 2">
    <name type="scientific">Marinomonas phage CB5A</name>
    <dbReference type="NCBI Taxonomy" id="2022859"/>
    <lineage>
        <taxon>Viruses</taxon>
        <taxon>Duplodnaviria</taxon>
        <taxon>Heunggongvirae</taxon>
        <taxon>Uroviricota</taxon>
        <taxon>Caudoviricetes</taxon>
        <taxon>Autographivirales</taxon>
        <taxon>Autosignataviridae</taxon>
        <taxon>Colwellvirinae</taxon>
        <taxon>Murciavirus</taxon>
        <taxon>Murciavirus CB5A</taxon>
    </lineage>
</organism>
<sequence>MFISKERAEYLYSRGIIILIISDRDEIEWSMHEDIEILDTLSSVLGNAYTKEEIPSLKFKAVARVVGDAFSIIKGN</sequence>
<dbReference type="GeneID" id="54981263"/>
<dbReference type="Proteomes" id="UP000222540">
    <property type="component" value="Segment"/>
</dbReference>
<name>A0A222G3B8_9CAUD</name>
<dbReference type="KEGG" id="vg:54981263"/>
<reference evidence="1 2" key="1">
    <citation type="submission" date="2017-07" db="EMBL/GenBank/DDBJ databases">
        <title>Complete genome sequence of the Marinomonas phage CB5A.</title>
        <authorList>
            <person name="Lucas-Elio P."/>
            <person name="Aroca-Crevillen A."/>
            <person name="Garcia-Guillen I.M."/>
            <person name="Silas S."/>
            <person name="Fire A.Z."/>
            <person name="Sanchez-Amat A."/>
        </authorList>
    </citation>
    <scope>NUCLEOTIDE SEQUENCE [LARGE SCALE GENOMIC DNA]</scope>
</reference>
<evidence type="ECO:0000313" key="2">
    <source>
        <dbReference type="Proteomes" id="UP000222540"/>
    </source>
</evidence>
<dbReference type="EMBL" id="MF481197">
    <property type="protein sequence ID" value="ASP46251.1"/>
    <property type="molecule type" value="Genomic_DNA"/>
</dbReference>
<evidence type="ECO:0000313" key="1">
    <source>
        <dbReference type="EMBL" id="ASP46251.1"/>
    </source>
</evidence>
<proteinExistence type="predicted"/>
<protein>
    <submittedName>
        <fullName evidence="1">Uncharacterized protein</fullName>
    </submittedName>
</protein>
<dbReference type="RefSeq" id="YP_009791094.1">
    <property type="nucleotide sequence ID" value="NC_047836.1"/>
</dbReference>
<accession>A0A222G3B8</accession>